<evidence type="ECO:0000313" key="1">
    <source>
        <dbReference type="EMBL" id="PIG90085.1"/>
    </source>
</evidence>
<reference evidence="1 2" key="1">
    <citation type="submission" date="2017-05" db="EMBL/GenBank/DDBJ databases">
        <title>Genome sequence for an aflatoxigenic pathogen of Argentinian peanut, Aspergillus arachidicola.</title>
        <authorList>
            <person name="Moore G."/>
            <person name="Beltz S.B."/>
            <person name="Mack B.M."/>
        </authorList>
    </citation>
    <scope>NUCLEOTIDE SEQUENCE [LARGE SCALE GENOMIC DNA]</scope>
    <source>
        <strain evidence="1 2">CBS 117610</strain>
    </source>
</reference>
<organism evidence="1 2">
    <name type="scientific">Aspergillus arachidicola</name>
    <dbReference type="NCBI Taxonomy" id="656916"/>
    <lineage>
        <taxon>Eukaryota</taxon>
        <taxon>Fungi</taxon>
        <taxon>Dikarya</taxon>
        <taxon>Ascomycota</taxon>
        <taxon>Pezizomycotina</taxon>
        <taxon>Eurotiomycetes</taxon>
        <taxon>Eurotiomycetidae</taxon>
        <taxon>Eurotiales</taxon>
        <taxon>Aspergillaceae</taxon>
        <taxon>Aspergillus</taxon>
        <taxon>Aspergillus subgen. Circumdati</taxon>
    </lineage>
</organism>
<dbReference type="EMBL" id="NEXV01000020">
    <property type="protein sequence ID" value="PIG90085.1"/>
    <property type="molecule type" value="Genomic_DNA"/>
</dbReference>
<proteinExistence type="predicted"/>
<evidence type="ECO:0000313" key="2">
    <source>
        <dbReference type="Proteomes" id="UP000231358"/>
    </source>
</evidence>
<dbReference type="InterPro" id="IPR029063">
    <property type="entry name" value="SAM-dependent_MTases_sf"/>
</dbReference>
<dbReference type="STRING" id="656916.A0A2G7GBW2"/>
<sequence>MWPFTTSKYPSIVLYFYDAWLMNFANPYIWRCSTKEVLVPLHQRNIGIHHCDIGCGTGYYLVRHKYPSPKTTIALLDLKSTPLSTTCARLDRSHPTVEVYHHRHDILSIEQIPPAPPSADCAGYDSISITYLIHTLPVRPEEKVKVFAKAKAAIKPSGVVFGATVLGYGPWHSWASRLLLRVLNWEGRLSNIDDNVEVFIQGLRDNFKHVKVDVVGSVFVFEAKRPK</sequence>
<dbReference type="Gene3D" id="3.40.50.150">
    <property type="entry name" value="Vaccinia Virus protein VP39"/>
    <property type="match status" value="1"/>
</dbReference>
<protein>
    <recommendedName>
        <fullName evidence="3">Methyltransferase domain-containing protein</fullName>
    </recommendedName>
</protein>
<evidence type="ECO:0008006" key="3">
    <source>
        <dbReference type="Google" id="ProtNLM"/>
    </source>
</evidence>
<comment type="caution">
    <text evidence="1">The sequence shown here is derived from an EMBL/GenBank/DDBJ whole genome shotgun (WGS) entry which is preliminary data.</text>
</comment>
<gene>
    <name evidence="1" type="ORF">AARAC_001917</name>
</gene>
<keyword evidence="2" id="KW-1185">Reference proteome</keyword>
<dbReference type="SUPFAM" id="SSF53335">
    <property type="entry name" value="S-adenosyl-L-methionine-dependent methyltransferases"/>
    <property type="match status" value="1"/>
</dbReference>
<name>A0A2G7GBW2_9EURO</name>
<dbReference type="Proteomes" id="UP000231358">
    <property type="component" value="Unassembled WGS sequence"/>
</dbReference>
<dbReference type="AlphaFoldDB" id="A0A2G7GBW2"/>
<accession>A0A2G7GBW2</accession>